<accession>A0A5J5F4X6</accession>
<dbReference type="OrthoDB" id="64915at2759"/>
<dbReference type="SUPFAM" id="SSF55347">
    <property type="entry name" value="Glyceraldehyde-3-phosphate dehydrogenase-like, C-terminal domain"/>
    <property type="match status" value="1"/>
</dbReference>
<gene>
    <name evidence="1" type="ORF">FN846DRAFT_904329</name>
</gene>
<protein>
    <submittedName>
        <fullName evidence="1">Uncharacterized protein</fullName>
    </submittedName>
</protein>
<dbReference type="Proteomes" id="UP000326924">
    <property type="component" value="Unassembled WGS sequence"/>
</dbReference>
<dbReference type="AlphaFoldDB" id="A0A5J5F4X6"/>
<name>A0A5J5F4X6_9PEZI</name>
<evidence type="ECO:0000313" key="2">
    <source>
        <dbReference type="Proteomes" id="UP000326924"/>
    </source>
</evidence>
<evidence type="ECO:0000313" key="1">
    <source>
        <dbReference type="EMBL" id="KAA8911500.1"/>
    </source>
</evidence>
<dbReference type="Gene3D" id="3.30.360.10">
    <property type="entry name" value="Dihydrodipicolinate Reductase, domain 2"/>
    <property type="match status" value="1"/>
</dbReference>
<dbReference type="InParanoid" id="A0A5J5F4X6"/>
<reference evidence="1 2" key="1">
    <citation type="submission" date="2019-09" db="EMBL/GenBank/DDBJ databases">
        <title>Draft genome of the ectomycorrhizal ascomycete Sphaerosporella brunnea.</title>
        <authorList>
            <consortium name="DOE Joint Genome Institute"/>
            <person name="Benucci G.M."/>
            <person name="Marozzi G."/>
            <person name="Antonielli L."/>
            <person name="Sanchez S."/>
            <person name="Marco P."/>
            <person name="Wang X."/>
            <person name="Falini L.B."/>
            <person name="Barry K."/>
            <person name="Haridas S."/>
            <person name="Lipzen A."/>
            <person name="Labutti K."/>
            <person name="Grigoriev I.V."/>
            <person name="Murat C."/>
            <person name="Martin F."/>
            <person name="Albertini E."/>
            <person name="Donnini D."/>
            <person name="Bonito G."/>
        </authorList>
    </citation>
    <scope>NUCLEOTIDE SEQUENCE [LARGE SCALE GENOMIC DNA]</scope>
    <source>
        <strain evidence="1 2">Sb_GMNB300</strain>
    </source>
</reference>
<proteinExistence type="predicted"/>
<organism evidence="1 2">
    <name type="scientific">Sphaerosporella brunnea</name>
    <dbReference type="NCBI Taxonomy" id="1250544"/>
    <lineage>
        <taxon>Eukaryota</taxon>
        <taxon>Fungi</taxon>
        <taxon>Dikarya</taxon>
        <taxon>Ascomycota</taxon>
        <taxon>Pezizomycotina</taxon>
        <taxon>Pezizomycetes</taxon>
        <taxon>Pezizales</taxon>
        <taxon>Pyronemataceae</taxon>
        <taxon>Sphaerosporella</taxon>
    </lineage>
</organism>
<sequence length="147" mass="16496">MDDIAQFQSLLANQRKTTDLVDDKQEVAKHFVQTDTADHIFLHRFHVSGAAFSLSVRAADPVLRWNIYGTKGQIDISSFSPTLNLSFGRNTVRVNDADGNVTEQVVEKRPRDNIEGVYEAFAVGDARLASFASALERHRDGRKDFPF</sequence>
<keyword evidence="2" id="KW-1185">Reference proteome</keyword>
<dbReference type="EMBL" id="VXIS01000035">
    <property type="protein sequence ID" value="KAA8911500.1"/>
    <property type="molecule type" value="Genomic_DNA"/>
</dbReference>
<comment type="caution">
    <text evidence="1">The sequence shown here is derived from an EMBL/GenBank/DDBJ whole genome shotgun (WGS) entry which is preliminary data.</text>
</comment>